<sequence length="126" mass="14465">MIKFAAYLKKNAIFEYNNAFEERMKMEIRNEEVAVQNGASKVALERLNNILNNYVENKKKMEATFDAADGTEIVDSTQITQLMADLFALPLYGGKIKELYDKNTASNVKRNKKNHFVHFDLTVNPL</sequence>
<evidence type="ECO:0000313" key="2">
    <source>
        <dbReference type="WBParaSite" id="JU765_v2.g10875.t1"/>
    </source>
</evidence>
<protein>
    <submittedName>
        <fullName evidence="2">Uncharacterized protein</fullName>
    </submittedName>
</protein>
<evidence type="ECO:0000313" key="1">
    <source>
        <dbReference type="Proteomes" id="UP000887576"/>
    </source>
</evidence>
<organism evidence="1 2">
    <name type="scientific">Panagrolaimus sp. JU765</name>
    <dbReference type="NCBI Taxonomy" id="591449"/>
    <lineage>
        <taxon>Eukaryota</taxon>
        <taxon>Metazoa</taxon>
        <taxon>Ecdysozoa</taxon>
        <taxon>Nematoda</taxon>
        <taxon>Chromadorea</taxon>
        <taxon>Rhabditida</taxon>
        <taxon>Tylenchina</taxon>
        <taxon>Panagrolaimomorpha</taxon>
        <taxon>Panagrolaimoidea</taxon>
        <taxon>Panagrolaimidae</taxon>
        <taxon>Panagrolaimus</taxon>
    </lineage>
</organism>
<proteinExistence type="predicted"/>
<name>A0AC34PXK1_9BILA</name>
<reference evidence="2" key="1">
    <citation type="submission" date="2022-11" db="UniProtKB">
        <authorList>
            <consortium name="WormBaseParasite"/>
        </authorList>
    </citation>
    <scope>IDENTIFICATION</scope>
</reference>
<accession>A0AC34PXK1</accession>
<dbReference type="Proteomes" id="UP000887576">
    <property type="component" value="Unplaced"/>
</dbReference>
<dbReference type="WBParaSite" id="JU765_v2.g10875.t1">
    <property type="protein sequence ID" value="JU765_v2.g10875.t1"/>
    <property type="gene ID" value="JU765_v2.g10875"/>
</dbReference>